<dbReference type="Proteomes" id="UP000243488">
    <property type="component" value="Chromosome"/>
</dbReference>
<evidence type="ECO:0000313" key="3">
    <source>
        <dbReference type="Proteomes" id="UP000243488"/>
    </source>
</evidence>
<keyword evidence="1" id="KW-0472">Membrane</keyword>
<gene>
    <name evidence="2" type="ORF">BVH74_00480</name>
</gene>
<organism evidence="2 3">
    <name type="scientific">Halopseudomonas phragmitis</name>
    <dbReference type="NCBI Taxonomy" id="1931241"/>
    <lineage>
        <taxon>Bacteria</taxon>
        <taxon>Pseudomonadati</taxon>
        <taxon>Pseudomonadota</taxon>
        <taxon>Gammaproteobacteria</taxon>
        <taxon>Pseudomonadales</taxon>
        <taxon>Pseudomonadaceae</taxon>
        <taxon>Halopseudomonas</taxon>
    </lineage>
</organism>
<protein>
    <recommendedName>
        <fullName evidence="4">Lipoprotein</fullName>
    </recommendedName>
</protein>
<sequence length="112" mass="12091">MAWIQEANKIPMILTAFATVIATVTVLHLYGYLNLTQDDQGRELASFDLVTVADAQGQLRGTPADYLAECVDGVLVLHSRRHNALSGVLVDGRQRVVRCEAQSVPVLGGADD</sequence>
<name>A0A1V0B068_9GAMM</name>
<evidence type="ECO:0000256" key="1">
    <source>
        <dbReference type="SAM" id="Phobius"/>
    </source>
</evidence>
<keyword evidence="1" id="KW-1133">Transmembrane helix</keyword>
<dbReference type="KEGG" id="ppha:BVH74_00480"/>
<dbReference type="RefSeq" id="WP_080048180.1">
    <property type="nucleotide sequence ID" value="NZ_CP020100.1"/>
</dbReference>
<accession>A0A1V0B068</accession>
<evidence type="ECO:0000313" key="2">
    <source>
        <dbReference type="EMBL" id="AQZ93332.1"/>
    </source>
</evidence>
<feature type="transmembrane region" description="Helical" evidence="1">
    <location>
        <begin position="12"/>
        <end position="33"/>
    </location>
</feature>
<reference evidence="2 3" key="1">
    <citation type="submission" date="2017-03" db="EMBL/GenBank/DDBJ databases">
        <title>Complete genome sequence of the novel DNRA strain Pseudomonas sp. S-6-2 isolated from Chinese polluted river sediment. Journal of Biotechnology.</title>
        <authorList>
            <person name="Li J."/>
            <person name="Xiang F."/>
            <person name="Wang L."/>
            <person name="Xi L."/>
            <person name="Liu J."/>
        </authorList>
    </citation>
    <scope>NUCLEOTIDE SEQUENCE [LARGE SCALE GENOMIC DNA]</scope>
    <source>
        <strain evidence="2 3">S-6-2</strain>
    </source>
</reference>
<proteinExistence type="predicted"/>
<dbReference type="EMBL" id="CP020100">
    <property type="protein sequence ID" value="AQZ93332.1"/>
    <property type="molecule type" value="Genomic_DNA"/>
</dbReference>
<keyword evidence="3" id="KW-1185">Reference proteome</keyword>
<dbReference type="AlphaFoldDB" id="A0A1V0B068"/>
<dbReference type="STRING" id="1931241.BVH74_00480"/>
<keyword evidence="1" id="KW-0812">Transmembrane</keyword>
<evidence type="ECO:0008006" key="4">
    <source>
        <dbReference type="Google" id="ProtNLM"/>
    </source>
</evidence>